<feature type="domain" description="L,D-TPase catalytic" evidence="1">
    <location>
        <begin position="1"/>
        <end position="59"/>
    </location>
</feature>
<reference evidence="2" key="1">
    <citation type="submission" date="2019-08" db="EMBL/GenBank/DDBJ databases">
        <authorList>
            <person name="Kucharzyk K."/>
            <person name="Murdoch R.W."/>
            <person name="Higgins S."/>
            <person name="Loffler F."/>
        </authorList>
    </citation>
    <scope>NUCLEOTIDE SEQUENCE</scope>
</reference>
<dbReference type="AlphaFoldDB" id="A0A645BED2"/>
<accession>A0A645BED2</accession>
<dbReference type="PANTHER" id="PTHR38589:SF1">
    <property type="entry name" value="BLR0621 PROTEIN"/>
    <property type="match status" value="1"/>
</dbReference>
<comment type="caution">
    <text evidence="2">The sequence shown here is derived from an EMBL/GenBank/DDBJ whole genome shotgun (WGS) entry which is preliminary data.</text>
</comment>
<dbReference type="Pfam" id="PF03734">
    <property type="entry name" value="YkuD"/>
    <property type="match status" value="1"/>
</dbReference>
<evidence type="ECO:0000313" key="2">
    <source>
        <dbReference type="EMBL" id="MPM63476.1"/>
    </source>
</evidence>
<sequence length="61" mass="6679">MVIKYNTESIVAGAGSAIFLHIWVSKSTPTSGCVAMSKDNLLALMRWLRYDDAPRIVIVAP</sequence>
<proteinExistence type="predicted"/>
<gene>
    <name evidence="2" type="ORF">SDC9_110356</name>
</gene>
<dbReference type="InterPro" id="IPR005490">
    <property type="entry name" value="LD_TPept_cat_dom"/>
</dbReference>
<evidence type="ECO:0000259" key="1">
    <source>
        <dbReference type="PROSITE" id="PS52029"/>
    </source>
</evidence>
<dbReference type="CDD" id="cd16913">
    <property type="entry name" value="YkuD_like"/>
    <property type="match status" value="1"/>
</dbReference>
<protein>
    <recommendedName>
        <fullName evidence="1">L,D-TPase catalytic domain-containing protein</fullName>
    </recommendedName>
</protein>
<dbReference type="PROSITE" id="PS52029">
    <property type="entry name" value="LD_TPASE"/>
    <property type="match status" value="1"/>
</dbReference>
<dbReference type="EMBL" id="VSSQ01019435">
    <property type="protein sequence ID" value="MPM63476.1"/>
    <property type="molecule type" value="Genomic_DNA"/>
</dbReference>
<name>A0A645BED2_9ZZZZ</name>
<dbReference type="GO" id="GO:0016740">
    <property type="term" value="F:transferase activity"/>
    <property type="evidence" value="ECO:0007669"/>
    <property type="project" value="InterPro"/>
</dbReference>
<organism evidence="2">
    <name type="scientific">bioreactor metagenome</name>
    <dbReference type="NCBI Taxonomy" id="1076179"/>
    <lineage>
        <taxon>unclassified sequences</taxon>
        <taxon>metagenomes</taxon>
        <taxon>ecological metagenomes</taxon>
    </lineage>
</organism>
<dbReference type="PANTHER" id="PTHR38589">
    <property type="entry name" value="BLR0621 PROTEIN"/>
    <property type="match status" value="1"/>
</dbReference>